<feature type="transmembrane region" description="Helical" evidence="8">
    <location>
        <begin position="111"/>
        <end position="134"/>
    </location>
</feature>
<feature type="transmembrane region" description="Helical" evidence="8">
    <location>
        <begin position="141"/>
        <end position="165"/>
    </location>
</feature>
<protein>
    <submittedName>
        <fullName evidence="9">ABC transporter permease</fullName>
    </submittedName>
</protein>
<keyword evidence="2" id="KW-0813">Transport</keyword>
<gene>
    <name evidence="9" type="ORF">ACFFGY_01670</name>
</gene>
<keyword evidence="6 8" id="KW-1133">Transmembrane helix</keyword>
<keyword evidence="3" id="KW-1003">Cell membrane</keyword>
<keyword evidence="4" id="KW-0997">Cell inner membrane</keyword>
<feature type="transmembrane region" description="Helical" evidence="8">
    <location>
        <begin position="297"/>
        <end position="316"/>
    </location>
</feature>
<evidence type="ECO:0000256" key="3">
    <source>
        <dbReference type="ARBA" id="ARBA00022475"/>
    </source>
</evidence>
<evidence type="ECO:0000256" key="2">
    <source>
        <dbReference type="ARBA" id="ARBA00022448"/>
    </source>
</evidence>
<evidence type="ECO:0000256" key="4">
    <source>
        <dbReference type="ARBA" id="ARBA00022519"/>
    </source>
</evidence>
<dbReference type="CDD" id="cd06579">
    <property type="entry name" value="TM_PBP1_transp_AraH_like"/>
    <property type="match status" value="1"/>
</dbReference>
<evidence type="ECO:0000256" key="8">
    <source>
        <dbReference type="SAM" id="Phobius"/>
    </source>
</evidence>
<dbReference type="EMBL" id="JBHLUN010000001">
    <property type="protein sequence ID" value="MFC0406938.1"/>
    <property type="molecule type" value="Genomic_DNA"/>
</dbReference>
<accession>A0ABV6JMK6</accession>
<feature type="transmembrane region" description="Helical" evidence="8">
    <location>
        <begin position="191"/>
        <end position="211"/>
    </location>
</feature>
<comment type="subcellular location">
    <subcellularLocation>
        <location evidence="1">Cell membrane</location>
        <topology evidence="1">Multi-pass membrane protein</topology>
    </subcellularLocation>
</comment>
<evidence type="ECO:0000256" key="7">
    <source>
        <dbReference type="ARBA" id="ARBA00023136"/>
    </source>
</evidence>
<name>A0ABV6JMK6_9PROT</name>
<keyword evidence="7 8" id="KW-0472">Membrane</keyword>
<evidence type="ECO:0000313" key="9">
    <source>
        <dbReference type="EMBL" id="MFC0406938.1"/>
    </source>
</evidence>
<dbReference type="InterPro" id="IPR001851">
    <property type="entry name" value="ABC_transp_permease"/>
</dbReference>
<evidence type="ECO:0000256" key="5">
    <source>
        <dbReference type="ARBA" id="ARBA00022692"/>
    </source>
</evidence>
<dbReference type="Pfam" id="PF02653">
    <property type="entry name" value="BPD_transp_2"/>
    <property type="match status" value="1"/>
</dbReference>
<keyword evidence="10" id="KW-1185">Reference proteome</keyword>
<organism evidence="9 10">
    <name type="scientific">Roseomonas elaeocarpi</name>
    <dbReference type="NCBI Taxonomy" id="907779"/>
    <lineage>
        <taxon>Bacteria</taxon>
        <taxon>Pseudomonadati</taxon>
        <taxon>Pseudomonadota</taxon>
        <taxon>Alphaproteobacteria</taxon>
        <taxon>Acetobacterales</taxon>
        <taxon>Roseomonadaceae</taxon>
        <taxon>Roseomonas</taxon>
    </lineage>
</organism>
<dbReference type="RefSeq" id="WP_377042627.1">
    <property type="nucleotide sequence ID" value="NZ_JBHLUN010000001.1"/>
</dbReference>
<feature type="transmembrane region" description="Helical" evidence="8">
    <location>
        <begin position="85"/>
        <end position="105"/>
    </location>
</feature>
<feature type="transmembrane region" description="Helical" evidence="8">
    <location>
        <begin position="57"/>
        <end position="78"/>
    </location>
</feature>
<feature type="transmembrane region" description="Helical" evidence="8">
    <location>
        <begin position="271"/>
        <end position="290"/>
    </location>
</feature>
<keyword evidence="5 8" id="KW-0812">Transmembrane</keyword>
<proteinExistence type="predicted"/>
<dbReference type="PANTHER" id="PTHR32196:SF21">
    <property type="entry name" value="ABC TRANSPORTER PERMEASE PROTEIN YPHD-RELATED"/>
    <property type="match status" value="1"/>
</dbReference>
<evidence type="ECO:0000313" key="10">
    <source>
        <dbReference type="Proteomes" id="UP001589865"/>
    </source>
</evidence>
<feature type="transmembrane region" description="Helical" evidence="8">
    <location>
        <begin position="322"/>
        <end position="340"/>
    </location>
</feature>
<sequence length="347" mass="36166">MSTTTGTPTGTPAPTTATGGLALALRRYPELMVAAVLLVAVVVIGTINPVFWQPANLFSLLRASVITGILGLAVMMVMLSGGIDVSFPAFAIAAMYLTVKAMIAWGFDGVLLPFLMATAIGTGLGLVNAVFVYYFRMIPLIVTLGTGTAVRGFILGVVGTSQINIDQMPPLLINFARGEFLHVTQGDGSTAGLSSMVLVYAAIAVLVHLMLRHTMMGRSIYALGGGEEAARRVGFNVRRTTFFIYGLAGALAGFAGLLHGAMIWTANPRDMVGLELDVIAAVVLGGASIFGGRGSVIGTVLGGLTLVVITNSLIILGVDTTWQRVVVGLIVIAATAATAWRDRKRLA</sequence>
<reference evidence="9 10" key="1">
    <citation type="submission" date="2024-09" db="EMBL/GenBank/DDBJ databases">
        <authorList>
            <person name="Sun Q."/>
            <person name="Mori K."/>
        </authorList>
    </citation>
    <scope>NUCLEOTIDE SEQUENCE [LARGE SCALE GENOMIC DNA]</scope>
    <source>
        <strain evidence="9 10">TBRC 5777</strain>
    </source>
</reference>
<feature type="transmembrane region" description="Helical" evidence="8">
    <location>
        <begin position="31"/>
        <end position="51"/>
    </location>
</feature>
<dbReference type="PANTHER" id="PTHR32196">
    <property type="entry name" value="ABC TRANSPORTER PERMEASE PROTEIN YPHD-RELATED-RELATED"/>
    <property type="match status" value="1"/>
</dbReference>
<dbReference type="Proteomes" id="UP001589865">
    <property type="component" value="Unassembled WGS sequence"/>
</dbReference>
<evidence type="ECO:0000256" key="1">
    <source>
        <dbReference type="ARBA" id="ARBA00004651"/>
    </source>
</evidence>
<evidence type="ECO:0000256" key="6">
    <source>
        <dbReference type="ARBA" id="ARBA00022989"/>
    </source>
</evidence>
<comment type="caution">
    <text evidence="9">The sequence shown here is derived from an EMBL/GenBank/DDBJ whole genome shotgun (WGS) entry which is preliminary data.</text>
</comment>
<feature type="transmembrane region" description="Helical" evidence="8">
    <location>
        <begin position="242"/>
        <end position="265"/>
    </location>
</feature>